<keyword evidence="3" id="KW-0479">Metal-binding</keyword>
<evidence type="ECO:0000256" key="1">
    <source>
        <dbReference type="ARBA" id="ARBA00001941"/>
    </source>
</evidence>
<dbReference type="EMBL" id="JAULSU010000001">
    <property type="protein sequence ID" value="KAK0633898.1"/>
    <property type="molecule type" value="Genomic_DNA"/>
</dbReference>
<evidence type="ECO:0000313" key="12">
    <source>
        <dbReference type="EMBL" id="KAK0633898.1"/>
    </source>
</evidence>
<evidence type="ECO:0000256" key="6">
    <source>
        <dbReference type="ARBA" id="ARBA00023277"/>
    </source>
</evidence>
<keyword evidence="5" id="KW-0378">Hydrolase</keyword>
<evidence type="ECO:0000256" key="7">
    <source>
        <dbReference type="ARBA" id="ARBA00023285"/>
    </source>
</evidence>
<protein>
    <recommendedName>
        <fullName evidence="14">Chitin-binding type-1 domain-containing protein</fullName>
    </recommendedName>
</protein>
<evidence type="ECO:0000313" key="13">
    <source>
        <dbReference type="Proteomes" id="UP001175000"/>
    </source>
</evidence>
<dbReference type="GO" id="GO:0008061">
    <property type="term" value="F:chitin binding"/>
    <property type="evidence" value="ECO:0007669"/>
    <property type="project" value="UniProtKB-UniRule"/>
</dbReference>
<reference evidence="12" key="1">
    <citation type="submission" date="2023-06" db="EMBL/GenBank/DDBJ databases">
        <title>Genome-scale phylogeny and comparative genomics of the fungal order Sordariales.</title>
        <authorList>
            <consortium name="Lawrence Berkeley National Laboratory"/>
            <person name="Hensen N."/>
            <person name="Bonometti L."/>
            <person name="Westerberg I."/>
            <person name="Brannstrom I.O."/>
            <person name="Guillou S."/>
            <person name="Cros-Aarteil S."/>
            <person name="Calhoun S."/>
            <person name="Haridas S."/>
            <person name="Kuo A."/>
            <person name="Mondo S."/>
            <person name="Pangilinan J."/>
            <person name="Riley R."/>
            <person name="Labutti K."/>
            <person name="Andreopoulos B."/>
            <person name="Lipzen A."/>
            <person name="Chen C."/>
            <person name="Yanf M."/>
            <person name="Daum C."/>
            <person name="Ng V."/>
            <person name="Clum A."/>
            <person name="Steindorff A."/>
            <person name="Ohm R."/>
            <person name="Martin F."/>
            <person name="Silar P."/>
            <person name="Natvig D."/>
            <person name="Lalanne C."/>
            <person name="Gautier V."/>
            <person name="Ament-Velasquez S.L."/>
            <person name="Kruys A."/>
            <person name="Hutchinson M.I."/>
            <person name="Powell A.J."/>
            <person name="Barry K."/>
            <person name="Miller A.N."/>
            <person name="Grigoriev I.V."/>
            <person name="Debuchy R."/>
            <person name="Gladieux P."/>
            <person name="Thoren M.H."/>
            <person name="Johannesson H."/>
        </authorList>
    </citation>
    <scope>NUCLEOTIDE SEQUENCE</scope>
    <source>
        <strain evidence="12">CBS 606.72</strain>
    </source>
</reference>
<name>A0AA39XH46_9PEZI</name>
<evidence type="ECO:0000259" key="11">
    <source>
        <dbReference type="PROSITE" id="PS51782"/>
    </source>
</evidence>
<dbReference type="GO" id="GO:0016787">
    <property type="term" value="F:hydrolase activity"/>
    <property type="evidence" value="ECO:0007669"/>
    <property type="project" value="UniProtKB-KW"/>
</dbReference>
<evidence type="ECO:0000256" key="9">
    <source>
        <dbReference type="SAM" id="SignalP"/>
    </source>
</evidence>
<dbReference type="GO" id="GO:0046872">
    <property type="term" value="F:metal ion binding"/>
    <property type="evidence" value="ECO:0007669"/>
    <property type="project" value="UniProtKB-KW"/>
</dbReference>
<evidence type="ECO:0000259" key="10">
    <source>
        <dbReference type="PROSITE" id="PS50941"/>
    </source>
</evidence>
<comment type="caution">
    <text evidence="8">Lacks conserved residue(s) required for the propagation of feature annotation.</text>
</comment>
<dbReference type="InterPro" id="IPR018392">
    <property type="entry name" value="LysM"/>
</dbReference>
<feature type="signal peptide" evidence="9">
    <location>
        <begin position="1"/>
        <end position="21"/>
    </location>
</feature>
<evidence type="ECO:0000256" key="8">
    <source>
        <dbReference type="PROSITE-ProRule" id="PRU00261"/>
    </source>
</evidence>
<dbReference type="CDD" id="cd11618">
    <property type="entry name" value="ChtBD1_1"/>
    <property type="match status" value="1"/>
</dbReference>
<feature type="disulfide bond" evidence="8">
    <location>
        <begin position="125"/>
        <end position="139"/>
    </location>
</feature>
<evidence type="ECO:0000256" key="5">
    <source>
        <dbReference type="ARBA" id="ARBA00022801"/>
    </source>
</evidence>
<dbReference type="InterPro" id="IPR036861">
    <property type="entry name" value="Endochitinase-like_sf"/>
</dbReference>
<accession>A0AA39XH46</accession>
<dbReference type="Gene3D" id="3.30.60.10">
    <property type="entry name" value="Endochitinase-like"/>
    <property type="match status" value="1"/>
</dbReference>
<dbReference type="Proteomes" id="UP001175000">
    <property type="component" value="Unassembled WGS sequence"/>
</dbReference>
<dbReference type="PROSITE" id="PS50941">
    <property type="entry name" value="CHIT_BIND_I_2"/>
    <property type="match status" value="1"/>
</dbReference>
<dbReference type="PANTHER" id="PTHR46471:SF2">
    <property type="entry name" value="CHITIN DEACETYLASE-RELATED"/>
    <property type="match status" value="1"/>
</dbReference>
<feature type="domain" description="Chitin-binding type-1" evidence="10">
    <location>
        <begin position="108"/>
        <end position="152"/>
    </location>
</feature>
<keyword evidence="2 8" id="KW-0147">Chitin-binding</keyword>
<evidence type="ECO:0000256" key="4">
    <source>
        <dbReference type="ARBA" id="ARBA00022729"/>
    </source>
</evidence>
<comment type="cofactor">
    <cofactor evidence="1">
        <name>Co(2+)</name>
        <dbReference type="ChEBI" id="CHEBI:48828"/>
    </cofactor>
</comment>
<evidence type="ECO:0008006" key="14">
    <source>
        <dbReference type="Google" id="ProtNLM"/>
    </source>
</evidence>
<dbReference type="PANTHER" id="PTHR46471">
    <property type="entry name" value="CHITIN DEACETYLASE"/>
    <property type="match status" value="1"/>
</dbReference>
<keyword evidence="6" id="KW-0119">Carbohydrate metabolism</keyword>
<comment type="caution">
    <text evidence="12">The sequence shown here is derived from an EMBL/GenBank/DDBJ whole genome shotgun (WGS) entry which is preliminary data.</text>
</comment>
<feature type="disulfide bond" evidence="8">
    <location>
        <begin position="111"/>
        <end position="126"/>
    </location>
</feature>
<dbReference type="PROSITE" id="PS51257">
    <property type="entry name" value="PROKAR_LIPOPROTEIN"/>
    <property type="match status" value="1"/>
</dbReference>
<dbReference type="Gene3D" id="3.10.350.10">
    <property type="entry name" value="LysM domain"/>
    <property type="match status" value="1"/>
</dbReference>
<proteinExistence type="predicted"/>
<dbReference type="InterPro" id="IPR001002">
    <property type="entry name" value="Chitin-bd_1"/>
</dbReference>
<dbReference type="InterPro" id="IPR036779">
    <property type="entry name" value="LysM_dom_sf"/>
</dbReference>
<keyword evidence="7" id="KW-0170">Cobalt</keyword>
<feature type="domain" description="LysM" evidence="11">
    <location>
        <begin position="29"/>
        <end position="74"/>
    </location>
</feature>
<evidence type="ECO:0000256" key="3">
    <source>
        <dbReference type="ARBA" id="ARBA00022723"/>
    </source>
</evidence>
<keyword evidence="13" id="KW-1185">Reference proteome</keyword>
<dbReference type="SMART" id="SM00270">
    <property type="entry name" value="ChtBD1"/>
    <property type="match status" value="1"/>
</dbReference>
<keyword evidence="4 9" id="KW-0732">Signal</keyword>
<keyword evidence="8" id="KW-1015">Disulfide bond</keyword>
<dbReference type="SUPFAM" id="SSF57016">
    <property type="entry name" value="Plant lectins/antimicrobial peptides"/>
    <property type="match status" value="1"/>
</dbReference>
<organism evidence="12 13">
    <name type="scientific">Immersiella caudata</name>
    <dbReference type="NCBI Taxonomy" id="314043"/>
    <lineage>
        <taxon>Eukaryota</taxon>
        <taxon>Fungi</taxon>
        <taxon>Dikarya</taxon>
        <taxon>Ascomycota</taxon>
        <taxon>Pezizomycotina</taxon>
        <taxon>Sordariomycetes</taxon>
        <taxon>Sordariomycetidae</taxon>
        <taxon>Sordariales</taxon>
        <taxon>Lasiosphaeriaceae</taxon>
        <taxon>Immersiella</taxon>
    </lineage>
</organism>
<gene>
    <name evidence="12" type="ORF">B0T14DRAFT_561438</name>
</gene>
<dbReference type="PROSITE" id="PS51782">
    <property type="entry name" value="LYSM"/>
    <property type="match status" value="1"/>
</dbReference>
<sequence length="258" mass="26227">MLSTRLLPGLVALAISVGVQTQGTSSCVETVTARTGDTCASLAELVSISVTDFLRSNPSVTSCSALIGGAVYCKTGVASGPPTIPASLPPASGSNGDSTSEPLSVSTDGVCGGTVTCEGSQFGRCCSAHGYCGSTSDYCSDGCQDGLGECGDGDEPPETVIVPISTEVAISTKVISATRTVQATVVVTNTVLVTDTLTARASTRILTLTSSDVHPPRNVHPSPDINPPCGLNPPKDINTATHDLNCTRENNINVNPTR</sequence>
<feature type="chain" id="PRO_5041438684" description="Chitin-binding type-1 domain-containing protein" evidence="9">
    <location>
        <begin position="22"/>
        <end position="258"/>
    </location>
</feature>
<evidence type="ECO:0000256" key="2">
    <source>
        <dbReference type="ARBA" id="ARBA00022669"/>
    </source>
</evidence>
<dbReference type="AlphaFoldDB" id="A0AA39XH46"/>